<evidence type="ECO:0000313" key="1">
    <source>
        <dbReference type="EMBL" id="KAH7841011.1"/>
    </source>
</evidence>
<dbReference type="Proteomes" id="UP000828048">
    <property type="component" value="Chromosome 10"/>
</dbReference>
<keyword evidence="2" id="KW-1185">Reference proteome</keyword>
<gene>
    <name evidence="1" type="ORF">Vadar_024494</name>
</gene>
<comment type="caution">
    <text evidence="1">The sequence shown here is derived from an EMBL/GenBank/DDBJ whole genome shotgun (WGS) entry which is preliminary data.</text>
</comment>
<accession>A0ACB7XJR2</accession>
<dbReference type="EMBL" id="CM037160">
    <property type="protein sequence ID" value="KAH7841011.1"/>
    <property type="molecule type" value="Genomic_DNA"/>
</dbReference>
<evidence type="ECO:0000313" key="2">
    <source>
        <dbReference type="Proteomes" id="UP000828048"/>
    </source>
</evidence>
<organism evidence="1 2">
    <name type="scientific">Vaccinium darrowii</name>
    <dbReference type="NCBI Taxonomy" id="229202"/>
    <lineage>
        <taxon>Eukaryota</taxon>
        <taxon>Viridiplantae</taxon>
        <taxon>Streptophyta</taxon>
        <taxon>Embryophyta</taxon>
        <taxon>Tracheophyta</taxon>
        <taxon>Spermatophyta</taxon>
        <taxon>Magnoliopsida</taxon>
        <taxon>eudicotyledons</taxon>
        <taxon>Gunneridae</taxon>
        <taxon>Pentapetalae</taxon>
        <taxon>asterids</taxon>
        <taxon>Ericales</taxon>
        <taxon>Ericaceae</taxon>
        <taxon>Vaccinioideae</taxon>
        <taxon>Vaccinieae</taxon>
        <taxon>Vaccinium</taxon>
    </lineage>
</organism>
<proteinExistence type="predicted"/>
<reference evidence="1 2" key="1">
    <citation type="journal article" date="2021" name="Hortic Res">
        <title>High-quality reference genome and annotation aids understanding of berry development for evergreen blueberry (Vaccinium darrowii).</title>
        <authorList>
            <person name="Yu J."/>
            <person name="Hulse-Kemp A.M."/>
            <person name="Babiker E."/>
            <person name="Staton M."/>
        </authorList>
    </citation>
    <scope>NUCLEOTIDE SEQUENCE [LARGE SCALE GENOMIC DNA]</scope>
    <source>
        <strain evidence="2">cv. NJ 8807/NJ 8810</strain>
        <tissue evidence="1">Young leaf</tissue>
    </source>
</reference>
<sequence>MAFKQKQNNHSPLVILLLAWCLVIVLDNVVAEKWRCTATNPAQGGTRVQFTIKRGVSTKNTVSVNSDDFVNDVAVGDTLLVCGGMMSFAVKSKTKDTVKCEVMDGGELKSSRHLNVCGKSATLPSITGSAQTKTGRYKAWDYLKRSNADIHVNVKIESADSMPNLHSIISTPDGVGSDWWGGAEQWLWHWHHVPAPKTTMKVSLLLVLCNISIRRRWLSVMAGIERDSGG</sequence>
<name>A0ACB7XJR2_9ERIC</name>
<protein>
    <submittedName>
        <fullName evidence="1">Uncharacterized protein</fullName>
    </submittedName>
</protein>